<proteinExistence type="predicted"/>
<protein>
    <recommendedName>
        <fullName evidence="6">F-box associated domain-containing protein</fullName>
    </recommendedName>
</protein>
<reference evidence="3 4" key="2">
    <citation type="submission" date="2020-05" db="EMBL/GenBank/DDBJ databases">
        <authorList>
            <person name="Campoy J."/>
            <person name="Schneeberger K."/>
            <person name="Spophaly S."/>
        </authorList>
    </citation>
    <scope>NUCLEOTIDE SEQUENCE [LARGE SCALE GENOMIC DNA]</scope>
    <source>
        <strain evidence="3">PruArmRojPasFocal</strain>
    </source>
</reference>
<evidence type="ECO:0000313" key="4">
    <source>
        <dbReference type="Proteomes" id="UP000507222"/>
    </source>
</evidence>
<feature type="signal peptide" evidence="1">
    <location>
        <begin position="1"/>
        <end position="27"/>
    </location>
</feature>
<evidence type="ECO:0000313" key="5">
    <source>
        <dbReference type="Proteomes" id="UP000507245"/>
    </source>
</evidence>
<dbReference type="AlphaFoldDB" id="A0A6J5Y4H6"/>
<evidence type="ECO:0000313" key="3">
    <source>
        <dbReference type="EMBL" id="CAB4318378.1"/>
    </source>
</evidence>
<evidence type="ECO:0008006" key="6">
    <source>
        <dbReference type="Google" id="ProtNLM"/>
    </source>
</evidence>
<dbReference type="Proteomes" id="UP000507222">
    <property type="component" value="Unassembled WGS sequence"/>
</dbReference>
<dbReference type="EMBL" id="CAEKKB010000007">
    <property type="protein sequence ID" value="CAB4318378.1"/>
    <property type="molecule type" value="Genomic_DNA"/>
</dbReference>
<dbReference type="Proteomes" id="UP000507245">
    <property type="component" value="Unassembled WGS sequence"/>
</dbReference>
<keyword evidence="1" id="KW-0732">Signal</keyword>
<evidence type="ECO:0000256" key="1">
    <source>
        <dbReference type="SAM" id="SignalP"/>
    </source>
</evidence>
<feature type="chain" id="PRO_5036181926" description="F-box associated domain-containing protein" evidence="1">
    <location>
        <begin position="28"/>
        <end position="183"/>
    </location>
</feature>
<name>A0A6J5Y4H6_PRUAR</name>
<keyword evidence="5" id="KW-1185">Reference proteome</keyword>
<dbReference type="OrthoDB" id="10524068at2759"/>
<organism evidence="3 5">
    <name type="scientific">Prunus armeniaca</name>
    <name type="common">Apricot</name>
    <name type="synonym">Armeniaca vulgaris</name>
    <dbReference type="NCBI Taxonomy" id="36596"/>
    <lineage>
        <taxon>Eukaryota</taxon>
        <taxon>Viridiplantae</taxon>
        <taxon>Streptophyta</taxon>
        <taxon>Embryophyta</taxon>
        <taxon>Tracheophyta</taxon>
        <taxon>Spermatophyta</taxon>
        <taxon>Magnoliopsida</taxon>
        <taxon>eudicotyledons</taxon>
        <taxon>Gunneridae</taxon>
        <taxon>Pentapetalae</taxon>
        <taxon>rosids</taxon>
        <taxon>fabids</taxon>
        <taxon>Rosales</taxon>
        <taxon>Rosaceae</taxon>
        <taxon>Amygdaloideae</taxon>
        <taxon>Amygdaleae</taxon>
        <taxon>Prunus</taxon>
    </lineage>
</organism>
<reference evidence="5" key="1">
    <citation type="journal article" date="2020" name="Genome Biol.">
        <title>Gamete binning: chromosome-level and haplotype-resolved genome assembly enabled by high-throughput single-cell sequencing of gamete genomes.</title>
        <authorList>
            <person name="Campoy J.A."/>
            <person name="Sun H."/>
            <person name="Goel M."/>
            <person name="Jiao W.-B."/>
            <person name="Folz-Donahue K."/>
            <person name="Wang N."/>
            <person name="Rubio M."/>
            <person name="Liu C."/>
            <person name="Kukat C."/>
            <person name="Ruiz D."/>
            <person name="Huettel B."/>
            <person name="Schneeberger K."/>
        </authorList>
    </citation>
    <scope>NUCLEOTIDE SEQUENCE [LARGE SCALE GENOMIC DNA]</scope>
    <source>
        <strain evidence="5">cv. Rojo Pasion</strain>
    </source>
</reference>
<accession>A0A6J5Y4H6</accession>
<gene>
    <name evidence="2" type="ORF">CURHAP_LOCUS46077</name>
    <name evidence="3" type="ORF">ORAREDHAP_LOCUS45423</name>
</gene>
<sequence>MPWSHPFNKKMTWLSVLDFKLAIFTMGSKEWRDIIDSANLTLTPTIVYLFLSNHSNKVLFINGSIYWHHNPTILAFDVSMERFTLIIMPDTFNPNFPLVEVDDCGSVIATEIHCQPRLWILRSIKNTHIWEIKEDDYMTCWRPTKVGLDHMRALFEISPTEIMLTMVQLAFSIAHEEVLRLSF</sequence>
<dbReference type="EMBL" id="CAEKDK010000007">
    <property type="protein sequence ID" value="CAB4288006.1"/>
    <property type="molecule type" value="Genomic_DNA"/>
</dbReference>
<evidence type="ECO:0000313" key="2">
    <source>
        <dbReference type="EMBL" id="CAB4288006.1"/>
    </source>
</evidence>